<evidence type="ECO:0000256" key="2">
    <source>
        <dbReference type="SAM" id="MobiDB-lite"/>
    </source>
</evidence>
<dbReference type="GO" id="GO:0005737">
    <property type="term" value="C:cytoplasm"/>
    <property type="evidence" value="ECO:0007669"/>
    <property type="project" value="TreeGrafter"/>
</dbReference>
<accession>A0A0L9VTM9</accession>
<dbReference type="AlphaFoldDB" id="A0A0L9VTM9"/>
<dbReference type="EMBL" id="CM003381">
    <property type="protein sequence ID" value="KOM58212.1"/>
    <property type="molecule type" value="Genomic_DNA"/>
</dbReference>
<evidence type="ECO:0000313" key="3">
    <source>
        <dbReference type="EMBL" id="KOM58212.1"/>
    </source>
</evidence>
<protein>
    <submittedName>
        <fullName evidence="3">Uncharacterized protein</fullName>
    </submittedName>
</protein>
<dbReference type="STRING" id="3914.A0A0L9VTM9"/>
<dbReference type="InterPro" id="IPR003226">
    <property type="entry name" value="MYG1_exonuclease"/>
</dbReference>
<comment type="similarity">
    <text evidence="1">Belongs to the MYG1 family.</text>
</comment>
<feature type="compositionally biased region" description="Polar residues" evidence="2">
    <location>
        <begin position="166"/>
        <end position="185"/>
    </location>
</feature>
<dbReference type="Gramene" id="KOM58212">
    <property type="protein sequence ID" value="KOM58212"/>
    <property type="gene ID" value="LR48_Vigan11g124600"/>
</dbReference>
<name>A0A0L9VTM9_PHAAN</name>
<reference evidence="4" key="1">
    <citation type="journal article" date="2015" name="Proc. Natl. Acad. Sci. U.S.A.">
        <title>Genome sequencing of adzuki bean (Vigna angularis) provides insight into high starch and low fat accumulation and domestication.</title>
        <authorList>
            <person name="Yang K."/>
            <person name="Tian Z."/>
            <person name="Chen C."/>
            <person name="Luo L."/>
            <person name="Zhao B."/>
            <person name="Wang Z."/>
            <person name="Yu L."/>
            <person name="Li Y."/>
            <person name="Sun Y."/>
            <person name="Li W."/>
            <person name="Chen Y."/>
            <person name="Li Y."/>
            <person name="Zhang Y."/>
            <person name="Ai D."/>
            <person name="Zhao J."/>
            <person name="Shang C."/>
            <person name="Ma Y."/>
            <person name="Wu B."/>
            <person name="Wang M."/>
            <person name="Gao L."/>
            <person name="Sun D."/>
            <person name="Zhang P."/>
            <person name="Guo F."/>
            <person name="Wang W."/>
            <person name="Li Y."/>
            <person name="Wang J."/>
            <person name="Varshney R.K."/>
            <person name="Wang J."/>
            <person name="Ling H.Q."/>
            <person name="Wan P."/>
        </authorList>
    </citation>
    <scope>NUCLEOTIDE SEQUENCE</scope>
    <source>
        <strain evidence="4">cv. Jingnong 6</strain>
    </source>
</reference>
<organism evidence="3 4">
    <name type="scientific">Phaseolus angularis</name>
    <name type="common">Azuki bean</name>
    <name type="synonym">Vigna angularis</name>
    <dbReference type="NCBI Taxonomy" id="3914"/>
    <lineage>
        <taxon>Eukaryota</taxon>
        <taxon>Viridiplantae</taxon>
        <taxon>Streptophyta</taxon>
        <taxon>Embryophyta</taxon>
        <taxon>Tracheophyta</taxon>
        <taxon>Spermatophyta</taxon>
        <taxon>Magnoliopsida</taxon>
        <taxon>eudicotyledons</taxon>
        <taxon>Gunneridae</taxon>
        <taxon>Pentapetalae</taxon>
        <taxon>rosids</taxon>
        <taxon>fabids</taxon>
        <taxon>Fabales</taxon>
        <taxon>Fabaceae</taxon>
        <taxon>Papilionoideae</taxon>
        <taxon>50 kb inversion clade</taxon>
        <taxon>NPAAA clade</taxon>
        <taxon>indigoferoid/millettioid clade</taxon>
        <taxon>Phaseoleae</taxon>
        <taxon>Vigna</taxon>
    </lineage>
</organism>
<dbReference type="Proteomes" id="UP000053144">
    <property type="component" value="Chromosome 11"/>
</dbReference>
<proteinExistence type="inferred from homology"/>
<dbReference type="PANTHER" id="PTHR11215:SF1">
    <property type="entry name" value="MYG1 EXONUCLEASE"/>
    <property type="match status" value="1"/>
</dbReference>
<sequence>MSGKAEEREEKCSQVLEGLDAVLDVGGVYDPARDRYDHHQKGFEEVFGHGFSTKLSSAGLVYKHFGKEIIAKELKVDEVHQDVHHIYLAVYKSFMELHHYHSPSTIIIYNLFFFSNFIHCLAHPSPHIATFRRCLSPLLRRPPPSAVVGQPSFVRRPADLERLSERQITPSESVQESSPRASTRHLSPTELGRVLFTRRRSDVGITSCYFRSTRRTFLSLFCPSIAAIVATL</sequence>
<feature type="region of interest" description="Disordered" evidence="2">
    <location>
        <begin position="165"/>
        <end position="185"/>
    </location>
</feature>
<dbReference type="Pfam" id="PF03690">
    <property type="entry name" value="MYG1_exonuc"/>
    <property type="match status" value="1"/>
</dbReference>
<dbReference type="GO" id="GO:0005634">
    <property type="term" value="C:nucleus"/>
    <property type="evidence" value="ECO:0007669"/>
    <property type="project" value="TreeGrafter"/>
</dbReference>
<gene>
    <name evidence="3" type="ORF">LR48_Vigan11g124600</name>
</gene>
<evidence type="ECO:0000256" key="1">
    <source>
        <dbReference type="ARBA" id="ARBA00010105"/>
    </source>
</evidence>
<dbReference type="PANTHER" id="PTHR11215">
    <property type="entry name" value="METAL DEPENDENT HYDROLASE - RELATED"/>
    <property type="match status" value="1"/>
</dbReference>
<evidence type="ECO:0000313" key="4">
    <source>
        <dbReference type="Proteomes" id="UP000053144"/>
    </source>
</evidence>